<comment type="caution">
    <text evidence="1">The sequence shown here is derived from an EMBL/GenBank/DDBJ whole genome shotgun (WGS) entry which is preliminary data.</text>
</comment>
<dbReference type="EMBL" id="JAHQCS010000178">
    <property type="protein sequence ID" value="MBU9714446.1"/>
    <property type="molecule type" value="Genomic_DNA"/>
</dbReference>
<sequence length="211" mass="25578">MKQLIKVSPISEDLVRDPDLYIYQYRADNNSLLWDKIVTNYYDAYGLEDYIMFERENEPLYMMEQFNIEDDEEVYVFKHAEPMLDQYEYDIAAYRVKNDLSEVEAIDYVLTCQAEKRIKESCHDMFFRETLQELIFKEDEEILKTEIMKQRVNETFDKKEHQEMCMDYLSDKNVSLTDEFKIAVEKRTIKRQLGKGHFIEKVDYHEDKVML</sequence>
<dbReference type="Proteomes" id="UP000784880">
    <property type="component" value="Unassembled WGS sequence"/>
</dbReference>
<protein>
    <submittedName>
        <fullName evidence="1">Uncharacterized protein</fullName>
    </submittedName>
</protein>
<dbReference type="RefSeq" id="WP_217069027.1">
    <property type="nucleotide sequence ID" value="NZ_JAHQCS010000178.1"/>
</dbReference>
<keyword evidence="2" id="KW-1185">Reference proteome</keyword>
<proteinExistence type="predicted"/>
<accession>A0ABS6JLJ5</accession>
<name>A0ABS6JLJ5_9BACI</name>
<evidence type="ECO:0000313" key="2">
    <source>
        <dbReference type="Proteomes" id="UP000784880"/>
    </source>
</evidence>
<organism evidence="1 2">
    <name type="scientific">Evansella tamaricis</name>
    <dbReference type="NCBI Taxonomy" id="2069301"/>
    <lineage>
        <taxon>Bacteria</taxon>
        <taxon>Bacillati</taxon>
        <taxon>Bacillota</taxon>
        <taxon>Bacilli</taxon>
        <taxon>Bacillales</taxon>
        <taxon>Bacillaceae</taxon>
        <taxon>Evansella</taxon>
    </lineage>
</organism>
<gene>
    <name evidence="1" type="ORF">KS419_22145</name>
</gene>
<evidence type="ECO:0000313" key="1">
    <source>
        <dbReference type="EMBL" id="MBU9714446.1"/>
    </source>
</evidence>
<reference evidence="1 2" key="1">
    <citation type="submission" date="2021-06" db="EMBL/GenBank/DDBJ databases">
        <title>Bacillus sp. RD4P76, an endophyte from a halophyte.</title>
        <authorList>
            <person name="Sun J.-Q."/>
        </authorList>
    </citation>
    <scope>NUCLEOTIDE SEQUENCE [LARGE SCALE GENOMIC DNA]</scope>
    <source>
        <strain evidence="1 2">CGMCC 1.15917</strain>
    </source>
</reference>